<reference evidence="2" key="1">
    <citation type="submission" date="2019-05" db="EMBL/GenBank/DDBJ databases">
        <authorList>
            <person name="Piombo E."/>
        </authorList>
    </citation>
    <scope>NUCLEOTIDE SEQUENCE</scope>
    <source>
        <strain evidence="2">C2S</strain>
    </source>
</reference>
<evidence type="ECO:0000313" key="2">
    <source>
        <dbReference type="EMBL" id="VTT62452.1"/>
    </source>
</evidence>
<comment type="caution">
    <text evidence="2">The sequence shown here is derived from an EMBL/GenBank/DDBJ whole genome shotgun (WGS) entry which is preliminary data.</text>
</comment>
<dbReference type="Proteomes" id="UP000760494">
    <property type="component" value="Unassembled WGS sequence"/>
</dbReference>
<evidence type="ECO:0000313" key="3">
    <source>
        <dbReference type="Proteomes" id="UP000760494"/>
    </source>
</evidence>
<feature type="region of interest" description="Disordered" evidence="1">
    <location>
        <begin position="18"/>
        <end position="50"/>
    </location>
</feature>
<name>A0A9Q9U992_FUSFU</name>
<gene>
    <name evidence="2" type="ORF">C2S_4882</name>
</gene>
<organism evidence="2 3">
    <name type="scientific">Fusarium fujikuroi</name>
    <name type="common">Bakanae and foot rot disease fungus</name>
    <name type="synonym">Gibberella fujikuroi</name>
    <dbReference type="NCBI Taxonomy" id="5127"/>
    <lineage>
        <taxon>Eukaryota</taxon>
        <taxon>Fungi</taxon>
        <taxon>Dikarya</taxon>
        <taxon>Ascomycota</taxon>
        <taxon>Pezizomycotina</taxon>
        <taxon>Sordariomycetes</taxon>
        <taxon>Hypocreomycetidae</taxon>
        <taxon>Hypocreales</taxon>
        <taxon>Nectriaceae</taxon>
        <taxon>Fusarium</taxon>
        <taxon>Fusarium fujikuroi species complex</taxon>
    </lineage>
</organism>
<feature type="region of interest" description="Disordered" evidence="1">
    <location>
        <begin position="66"/>
        <end position="86"/>
    </location>
</feature>
<evidence type="ECO:0000256" key="1">
    <source>
        <dbReference type="SAM" id="MobiDB-lite"/>
    </source>
</evidence>
<dbReference type="AlphaFoldDB" id="A0A9Q9U992"/>
<protein>
    <submittedName>
        <fullName evidence="2">Uncharacterized protein</fullName>
    </submittedName>
</protein>
<dbReference type="EMBL" id="CABFJX010000079">
    <property type="protein sequence ID" value="VTT62452.1"/>
    <property type="molecule type" value="Genomic_DNA"/>
</dbReference>
<proteinExistence type="predicted"/>
<sequence>MVRDILYENFTLPLFKFQPEDSGRSASKGYLPSSQKRKRPQVEHDEQESDIISPWAETLKAMSQKMAAMARLSQGPSKEPSSRNEKYCGCDALDTASETHLREKKENYRDIIRDIGLNIFPALSGHHMNLLAIQSLMGLQRADLLLLASSSGSSTTMGCVKPLPTFIETGAFHCLQRPKSPNILYISEQNNAEVVLFITLEIIKAHHLVEEQGEGKWLQPLKHTLGETLYEQIVQAGLLD</sequence>
<accession>A0A9Q9U992</accession>